<sequence>METFLNEAISFSVIALVVLLLAYLTKKKEDQLKK</sequence>
<name>A0AB36ZVU9_9BACT</name>
<proteinExistence type="predicted"/>
<feature type="transmembrane region" description="Helical" evidence="1">
    <location>
        <begin position="6"/>
        <end position="24"/>
    </location>
</feature>
<evidence type="ECO:0000256" key="1">
    <source>
        <dbReference type="SAM" id="Phobius"/>
    </source>
</evidence>
<dbReference type="EMBL" id="PTIW01000027">
    <property type="protein sequence ID" value="PPK60201.1"/>
    <property type="molecule type" value="Genomic_DNA"/>
</dbReference>
<dbReference type="Proteomes" id="UP000239861">
    <property type="component" value="Unassembled WGS sequence"/>
</dbReference>
<organism evidence="2 3">
    <name type="scientific">Malaciobacter marinus</name>
    <dbReference type="NCBI Taxonomy" id="505249"/>
    <lineage>
        <taxon>Bacteria</taxon>
        <taxon>Pseudomonadati</taxon>
        <taxon>Campylobacterota</taxon>
        <taxon>Epsilonproteobacteria</taxon>
        <taxon>Campylobacterales</taxon>
        <taxon>Arcobacteraceae</taxon>
        <taxon>Malaciobacter</taxon>
    </lineage>
</organism>
<keyword evidence="1" id="KW-0812">Transmembrane</keyword>
<comment type="caution">
    <text evidence="2">The sequence shown here is derived from an EMBL/GenBank/DDBJ whole genome shotgun (WGS) entry which is preliminary data.</text>
</comment>
<keyword evidence="1" id="KW-0472">Membrane</keyword>
<reference evidence="2 3" key="1">
    <citation type="submission" date="2018-02" db="EMBL/GenBank/DDBJ databases">
        <title>Subsurface microbial communities from deep shales in Ohio and West Virginia, USA.</title>
        <authorList>
            <person name="Wrighton K."/>
        </authorList>
    </citation>
    <scope>NUCLEOTIDE SEQUENCE [LARGE SCALE GENOMIC DNA]</scope>
    <source>
        <strain evidence="2 3">MARC-MIP3H16</strain>
    </source>
</reference>
<keyword evidence="1" id="KW-1133">Transmembrane helix</keyword>
<accession>A0AB36ZVU9</accession>
<dbReference type="AlphaFoldDB" id="A0AB36ZVU9"/>
<evidence type="ECO:0000313" key="3">
    <source>
        <dbReference type="Proteomes" id="UP000239861"/>
    </source>
</evidence>
<protein>
    <submittedName>
        <fullName evidence="2">Uncharacterized protein</fullName>
    </submittedName>
</protein>
<gene>
    <name evidence="2" type="ORF">B0F89_12722</name>
</gene>
<evidence type="ECO:0000313" key="2">
    <source>
        <dbReference type="EMBL" id="PPK60201.1"/>
    </source>
</evidence>